<proteinExistence type="predicted"/>
<dbReference type="AlphaFoldDB" id="A0A447RPN6"/>
<dbReference type="EMBL" id="LR134162">
    <property type="protein sequence ID" value="VEB01707.1"/>
    <property type="molecule type" value="Genomic_DNA"/>
</dbReference>
<accession>A0A447RPN6</accession>
<sequence>MNNRLHNGVQLIRRQQAKLADEIDFLPADGAQILRHLPGMVIIGIGVIVIADDIHIGVGQRKGIDFLIGAIHHQLMRGPFFNPRRGLMQEIGVGILQLVTGFPGHDRLFIIIGAAGGRYLSG</sequence>
<organism evidence="1 2">
    <name type="scientific">Klebsiella pneumoniae</name>
    <dbReference type="NCBI Taxonomy" id="573"/>
    <lineage>
        <taxon>Bacteria</taxon>
        <taxon>Pseudomonadati</taxon>
        <taxon>Pseudomonadota</taxon>
        <taxon>Gammaproteobacteria</taxon>
        <taxon>Enterobacterales</taxon>
        <taxon>Enterobacteriaceae</taxon>
        <taxon>Klebsiella/Raoultella group</taxon>
        <taxon>Klebsiella</taxon>
        <taxon>Klebsiella pneumoniae complex</taxon>
    </lineage>
</organism>
<gene>
    <name evidence="1" type="ORF">NCTC13635_02289</name>
</gene>
<name>A0A447RPN6_KLEPN</name>
<evidence type="ECO:0000313" key="2">
    <source>
        <dbReference type="Proteomes" id="UP000282433"/>
    </source>
</evidence>
<evidence type="ECO:0000313" key="1">
    <source>
        <dbReference type="EMBL" id="VEB01707.1"/>
    </source>
</evidence>
<reference evidence="1 2" key="1">
    <citation type="submission" date="2018-12" db="EMBL/GenBank/DDBJ databases">
        <authorList>
            <consortium name="Pathogen Informatics"/>
        </authorList>
    </citation>
    <scope>NUCLEOTIDE SEQUENCE [LARGE SCALE GENOMIC DNA]</scope>
    <source>
        <strain evidence="1 2">NCTC13635</strain>
    </source>
</reference>
<dbReference type="Proteomes" id="UP000282433">
    <property type="component" value="Chromosome"/>
</dbReference>
<protein>
    <submittedName>
        <fullName evidence="1">Uncharacterized protein</fullName>
    </submittedName>
</protein>